<proteinExistence type="predicted"/>
<gene>
    <name evidence="1" type="ORF">RhiirA4_549109</name>
</gene>
<accession>A0A2I1HBA5</accession>
<evidence type="ECO:0000313" key="2">
    <source>
        <dbReference type="Proteomes" id="UP000234323"/>
    </source>
</evidence>
<name>A0A2I1HBA5_9GLOM</name>
<dbReference type="EMBL" id="LLXI01002083">
    <property type="protein sequence ID" value="PKY56157.1"/>
    <property type="molecule type" value="Genomic_DNA"/>
</dbReference>
<dbReference type="VEuPathDB" id="FungiDB:RhiirA1_540322"/>
<dbReference type="VEuPathDB" id="FungiDB:FUN_016652"/>
<sequence>MAGIPFNVIENPFVLDLFKDLNPGYSPPSQTTLSDRLITEETGGVGWFVYSQNGINYNYIITTDIRMENLVGLYYYSSDSHTSEFLTEEISSIIEKLGSVKFAAIITSDLVKFEPIKMFISECGGGLQTWVKTRWVFIYDNGCLSRARPVFDWILSEHANSITNNEVAVLMEDESFFSYRCISSFYMEANKRMYKSFREANEATLSDCFVHLINWSMQYIDYQVLRSTILLKILVQFQRALGIILGSKNGLSLRSVGSKLAFISPSSS</sequence>
<dbReference type="AlphaFoldDB" id="A0A2I1HBA5"/>
<keyword evidence="2" id="KW-1185">Reference proteome</keyword>
<reference evidence="1 2" key="1">
    <citation type="submission" date="2015-10" db="EMBL/GenBank/DDBJ databases">
        <title>Genome analyses suggest a sexual origin of heterokaryosis in a supposedly ancient asexual fungus.</title>
        <authorList>
            <person name="Ropars J."/>
            <person name="Sedzielewska K."/>
            <person name="Noel J."/>
            <person name="Charron P."/>
            <person name="Farinelli L."/>
            <person name="Marton T."/>
            <person name="Kruger M."/>
            <person name="Pelin A."/>
            <person name="Brachmann A."/>
            <person name="Corradi N."/>
        </authorList>
    </citation>
    <scope>NUCLEOTIDE SEQUENCE [LARGE SCALE GENOMIC DNA]</scope>
    <source>
        <strain evidence="1 2">A4</strain>
    </source>
</reference>
<organism evidence="1 2">
    <name type="scientific">Rhizophagus irregularis</name>
    <dbReference type="NCBI Taxonomy" id="588596"/>
    <lineage>
        <taxon>Eukaryota</taxon>
        <taxon>Fungi</taxon>
        <taxon>Fungi incertae sedis</taxon>
        <taxon>Mucoromycota</taxon>
        <taxon>Glomeromycotina</taxon>
        <taxon>Glomeromycetes</taxon>
        <taxon>Glomerales</taxon>
        <taxon>Glomeraceae</taxon>
        <taxon>Rhizophagus</taxon>
    </lineage>
</organism>
<evidence type="ECO:0000313" key="1">
    <source>
        <dbReference type="EMBL" id="PKY56157.1"/>
    </source>
</evidence>
<protein>
    <submittedName>
        <fullName evidence="1">Uncharacterized protein</fullName>
    </submittedName>
</protein>
<dbReference type="Proteomes" id="UP000234323">
    <property type="component" value="Unassembled WGS sequence"/>
</dbReference>
<dbReference type="VEuPathDB" id="FungiDB:RhiirFUN_018638"/>
<comment type="caution">
    <text evidence="1">The sequence shown here is derived from an EMBL/GenBank/DDBJ whole genome shotgun (WGS) entry which is preliminary data.</text>
</comment>